<evidence type="ECO:0008006" key="4">
    <source>
        <dbReference type="Google" id="ProtNLM"/>
    </source>
</evidence>
<dbReference type="AlphaFoldDB" id="A0A9D2CBA5"/>
<accession>A0A9D2CBA5</accession>
<comment type="caution">
    <text evidence="2">The sequence shown here is derived from an EMBL/GenBank/DDBJ whole genome shotgun (WGS) entry which is preliminary data.</text>
</comment>
<sequence length="171" mass="18983">MVMGRPGKNYATDAVTRQLQTAVILLTVVTSAILVWQALTRDESVPITYLLGDEADYELQKGALLPLIFIALAFTGGTMLMSFVPAFGRFPVTITQENVERLYKASERLHAWIGMGVQLTVAVGLIMLLLQERVVLVVLLIPVLLTAVVWFRGFATMAREEFTRREIRGDG</sequence>
<feature type="transmembrane region" description="Helical" evidence="1">
    <location>
        <begin position="63"/>
        <end position="88"/>
    </location>
</feature>
<keyword evidence="1" id="KW-1133">Transmembrane helix</keyword>
<feature type="transmembrane region" description="Helical" evidence="1">
    <location>
        <begin position="21"/>
        <end position="39"/>
    </location>
</feature>
<proteinExistence type="predicted"/>
<dbReference type="Proteomes" id="UP000824005">
    <property type="component" value="Unassembled WGS sequence"/>
</dbReference>
<feature type="transmembrane region" description="Helical" evidence="1">
    <location>
        <begin position="136"/>
        <end position="155"/>
    </location>
</feature>
<keyword evidence="1" id="KW-0812">Transmembrane</keyword>
<evidence type="ECO:0000313" key="2">
    <source>
        <dbReference type="EMBL" id="HIY67280.1"/>
    </source>
</evidence>
<protein>
    <recommendedName>
        <fullName evidence="4">DUF1648 domain-containing protein</fullName>
    </recommendedName>
</protein>
<keyword evidence="1" id="KW-0472">Membrane</keyword>
<dbReference type="EMBL" id="DXDC01000409">
    <property type="protein sequence ID" value="HIY67280.1"/>
    <property type="molecule type" value="Genomic_DNA"/>
</dbReference>
<feature type="transmembrane region" description="Helical" evidence="1">
    <location>
        <begin position="109"/>
        <end position="130"/>
    </location>
</feature>
<reference evidence="2" key="2">
    <citation type="submission" date="2021-04" db="EMBL/GenBank/DDBJ databases">
        <authorList>
            <person name="Gilroy R."/>
        </authorList>
    </citation>
    <scope>NUCLEOTIDE SEQUENCE</scope>
    <source>
        <strain evidence="2">ChiGjej1B1-98</strain>
    </source>
</reference>
<evidence type="ECO:0000256" key="1">
    <source>
        <dbReference type="SAM" id="Phobius"/>
    </source>
</evidence>
<evidence type="ECO:0000313" key="3">
    <source>
        <dbReference type="Proteomes" id="UP000824005"/>
    </source>
</evidence>
<reference evidence="2" key="1">
    <citation type="journal article" date="2021" name="PeerJ">
        <title>Extensive microbial diversity within the chicken gut microbiome revealed by metagenomics and culture.</title>
        <authorList>
            <person name="Gilroy R."/>
            <person name="Ravi A."/>
            <person name="Getino M."/>
            <person name="Pursley I."/>
            <person name="Horton D.L."/>
            <person name="Alikhan N.F."/>
            <person name="Baker D."/>
            <person name="Gharbi K."/>
            <person name="Hall N."/>
            <person name="Watson M."/>
            <person name="Adriaenssens E.M."/>
            <person name="Foster-Nyarko E."/>
            <person name="Jarju S."/>
            <person name="Secka A."/>
            <person name="Antonio M."/>
            <person name="Oren A."/>
            <person name="Chaudhuri R.R."/>
            <person name="La Ragione R."/>
            <person name="Hildebrand F."/>
            <person name="Pallen M.J."/>
        </authorList>
    </citation>
    <scope>NUCLEOTIDE SEQUENCE</scope>
    <source>
        <strain evidence="2">ChiGjej1B1-98</strain>
    </source>
</reference>
<gene>
    <name evidence="2" type="ORF">H9830_13505</name>
</gene>
<organism evidence="2 3">
    <name type="scientific">Candidatus Agrococcus pullicola</name>
    <dbReference type="NCBI Taxonomy" id="2838429"/>
    <lineage>
        <taxon>Bacteria</taxon>
        <taxon>Bacillati</taxon>
        <taxon>Actinomycetota</taxon>
        <taxon>Actinomycetes</taxon>
        <taxon>Micrococcales</taxon>
        <taxon>Microbacteriaceae</taxon>
        <taxon>Agrococcus</taxon>
    </lineage>
</organism>
<name>A0A9D2CBA5_9MICO</name>